<dbReference type="InterPro" id="IPR050833">
    <property type="entry name" value="Poly_Biosynth_Transport"/>
</dbReference>
<protein>
    <submittedName>
        <fullName evidence="9">Lipopolysaccharide biosynthesis protein WzxC</fullName>
    </submittedName>
</protein>
<evidence type="ECO:0000256" key="5">
    <source>
        <dbReference type="ARBA" id="ARBA00022989"/>
    </source>
</evidence>
<feature type="transmembrane region" description="Helical" evidence="8">
    <location>
        <begin position="220"/>
        <end position="236"/>
    </location>
</feature>
<keyword evidence="6 8" id="KW-0472">Membrane</keyword>
<dbReference type="EMBL" id="SJPW01000003">
    <property type="protein sequence ID" value="TWU56871.1"/>
    <property type="molecule type" value="Genomic_DNA"/>
</dbReference>
<evidence type="ECO:0000256" key="7">
    <source>
        <dbReference type="SAM" id="MobiDB-lite"/>
    </source>
</evidence>
<dbReference type="OrthoDB" id="8538786at2"/>
<evidence type="ECO:0000256" key="4">
    <source>
        <dbReference type="ARBA" id="ARBA00022692"/>
    </source>
</evidence>
<dbReference type="PANTHER" id="PTHR30250:SF10">
    <property type="entry name" value="LIPOPOLYSACCHARIDE BIOSYNTHESIS PROTEIN WZXC"/>
    <property type="match status" value="1"/>
</dbReference>
<evidence type="ECO:0000256" key="3">
    <source>
        <dbReference type="ARBA" id="ARBA00022475"/>
    </source>
</evidence>
<dbReference type="Pfam" id="PF13440">
    <property type="entry name" value="Polysacc_synt_3"/>
    <property type="match status" value="1"/>
</dbReference>
<feature type="region of interest" description="Disordered" evidence="7">
    <location>
        <begin position="1"/>
        <end position="39"/>
    </location>
</feature>
<proteinExistence type="inferred from homology"/>
<organism evidence="9 10">
    <name type="scientific">Rubripirellula tenax</name>
    <dbReference type="NCBI Taxonomy" id="2528015"/>
    <lineage>
        <taxon>Bacteria</taxon>
        <taxon>Pseudomonadati</taxon>
        <taxon>Planctomycetota</taxon>
        <taxon>Planctomycetia</taxon>
        <taxon>Pirellulales</taxon>
        <taxon>Pirellulaceae</taxon>
        <taxon>Rubripirellula</taxon>
    </lineage>
</organism>
<dbReference type="RefSeq" id="WP_146458264.1">
    <property type="nucleotide sequence ID" value="NZ_SJPW01000003.1"/>
</dbReference>
<gene>
    <name evidence="9" type="primary">wzxC</name>
    <name evidence="9" type="ORF">Poly51_27890</name>
</gene>
<evidence type="ECO:0000256" key="6">
    <source>
        <dbReference type="ARBA" id="ARBA00023136"/>
    </source>
</evidence>
<feature type="transmembrane region" description="Helical" evidence="8">
    <location>
        <begin position="82"/>
        <end position="105"/>
    </location>
</feature>
<evidence type="ECO:0000313" key="10">
    <source>
        <dbReference type="Proteomes" id="UP000318288"/>
    </source>
</evidence>
<evidence type="ECO:0000256" key="2">
    <source>
        <dbReference type="ARBA" id="ARBA00007430"/>
    </source>
</evidence>
<comment type="caution">
    <text evidence="9">The sequence shown here is derived from an EMBL/GenBank/DDBJ whole genome shotgun (WGS) entry which is preliminary data.</text>
</comment>
<evidence type="ECO:0000256" key="8">
    <source>
        <dbReference type="SAM" id="Phobius"/>
    </source>
</evidence>
<dbReference type="Proteomes" id="UP000318288">
    <property type="component" value="Unassembled WGS sequence"/>
</dbReference>
<feature type="compositionally biased region" description="Acidic residues" evidence="7">
    <location>
        <begin position="1"/>
        <end position="10"/>
    </location>
</feature>
<feature type="transmembrane region" description="Helical" evidence="8">
    <location>
        <begin position="487"/>
        <end position="507"/>
    </location>
</feature>
<keyword evidence="4 8" id="KW-0812">Transmembrane</keyword>
<feature type="transmembrane region" description="Helical" evidence="8">
    <location>
        <begin position="341"/>
        <end position="361"/>
    </location>
</feature>
<feature type="transmembrane region" description="Helical" evidence="8">
    <location>
        <begin position="463"/>
        <end position="481"/>
    </location>
</feature>
<feature type="transmembrane region" description="Helical" evidence="8">
    <location>
        <begin position="432"/>
        <end position="451"/>
    </location>
</feature>
<keyword evidence="10" id="KW-1185">Reference proteome</keyword>
<reference evidence="9 10" key="1">
    <citation type="submission" date="2019-02" db="EMBL/GenBank/DDBJ databases">
        <title>Deep-cultivation of Planctomycetes and their phenomic and genomic characterization uncovers novel biology.</title>
        <authorList>
            <person name="Wiegand S."/>
            <person name="Jogler M."/>
            <person name="Boedeker C."/>
            <person name="Pinto D."/>
            <person name="Vollmers J."/>
            <person name="Rivas-Marin E."/>
            <person name="Kohn T."/>
            <person name="Peeters S.H."/>
            <person name="Heuer A."/>
            <person name="Rast P."/>
            <person name="Oberbeckmann S."/>
            <person name="Bunk B."/>
            <person name="Jeske O."/>
            <person name="Meyerdierks A."/>
            <person name="Storesund J.E."/>
            <person name="Kallscheuer N."/>
            <person name="Luecker S."/>
            <person name="Lage O.M."/>
            <person name="Pohl T."/>
            <person name="Merkel B.J."/>
            <person name="Hornburger P."/>
            <person name="Mueller R.-W."/>
            <person name="Bruemmer F."/>
            <person name="Labrenz M."/>
            <person name="Spormann A.M."/>
            <person name="Op Den Camp H."/>
            <person name="Overmann J."/>
            <person name="Amann R."/>
            <person name="Jetten M.S.M."/>
            <person name="Mascher T."/>
            <person name="Medema M.H."/>
            <person name="Devos D.P."/>
            <person name="Kaster A.-K."/>
            <person name="Ovreas L."/>
            <person name="Rohde M."/>
            <person name="Galperin M.Y."/>
            <person name="Jogler C."/>
        </authorList>
    </citation>
    <scope>NUCLEOTIDE SEQUENCE [LARGE SCALE GENOMIC DNA]</scope>
    <source>
        <strain evidence="9 10">Poly51</strain>
    </source>
</reference>
<accession>A0A5C6FB98</accession>
<dbReference type="AlphaFoldDB" id="A0A5C6FB98"/>
<dbReference type="GO" id="GO:0005886">
    <property type="term" value="C:plasma membrane"/>
    <property type="evidence" value="ECO:0007669"/>
    <property type="project" value="UniProtKB-SubCell"/>
</dbReference>
<keyword evidence="5 8" id="KW-1133">Transmembrane helix</keyword>
<dbReference type="PANTHER" id="PTHR30250">
    <property type="entry name" value="PST FAMILY PREDICTED COLANIC ACID TRANSPORTER"/>
    <property type="match status" value="1"/>
</dbReference>
<comment type="subcellular location">
    <subcellularLocation>
        <location evidence="1">Cell membrane</location>
        <topology evidence="1">Multi-pass membrane protein</topology>
    </subcellularLocation>
</comment>
<sequence length="528" mass="57468">MPAVEFDADTVSEPIDRSMLEPVDSSPHSDASDALGEPSQIDRSDRFIPANSSSVMGASAWSMAGYGVGQGLRLVNNMALSYLLVPEAFGIMAIINLVIVGLGMFSDVGSGPCIIQNKRGDQFEFLNTAWLVGAIRGAVISLLSVPLAIPVANFFEQPSLVWLIPLASLTALIHGFASTSIFSLQRHLDAKSLAWLEISSQAIGSACMCLFAWISPTVYSLVWGMIALAVSRTVLSHRMIRGYRNRFQFNRTDANELFHFGKWVFVSTLMMFAAMQVDRMLMGKLFDIGTLGIYGFGLAIATLPRMMVDKLAFSVLYPVLSSAARDSVETLRHKLIVGRRVILSVGSAMIIGVFCTCNDFFQLLYHSDFHKAGEICQWLCLSEWIVVLTSTSTQALVAMGETRLAAKSNFAKLPTTIIASIIGFQTGGLEGFIVGLAVGSVVGHLVMTLSLVQKGMPVVKQDLLTTVFVFVAMAIVVMVQSNEWLNWPIRYAISGLIVVGFCCWALYQVNQYRCSEKAIALADDSSAT</sequence>
<feature type="transmembrane region" description="Helical" evidence="8">
    <location>
        <begin position="281"/>
        <end position="303"/>
    </location>
</feature>
<comment type="similarity">
    <text evidence="2">Belongs to the polysaccharide synthase family.</text>
</comment>
<keyword evidence="3" id="KW-1003">Cell membrane</keyword>
<evidence type="ECO:0000256" key="1">
    <source>
        <dbReference type="ARBA" id="ARBA00004651"/>
    </source>
</evidence>
<feature type="transmembrane region" description="Helical" evidence="8">
    <location>
        <begin position="161"/>
        <end position="182"/>
    </location>
</feature>
<evidence type="ECO:0000313" key="9">
    <source>
        <dbReference type="EMBL" id="TWU56871.1"/>
    </source>
</evidence>
<feature type="transmembrane region" description="Helical" evidence="8">
    <location>
        <begin position="257"/>
        <end position="275"/>
    </location>
</feature>
<name>A0A5C6FB98_9BACT</name>
<feature type="transmembrane region" description="Helical" evidence="8">
    <location>
        <begin position="125"/>
        <end position="149"/>
    </location>
</feature>